<evidence type="ECO:0000313" key="7">
    <source>
        <dbReference type="EMBL" id="KAK7873003.1"/>
    </source>
</evidence>
<comment type="similarity">
    <text evidence="1 5">Belongs to the type-B carboxylesterase/lipase family.</text>
</comment>
<name>A0AAN9WPY1_9ORTH</name>
<sequence length="547" mass="60916">MPPQIPISPDEFVTVRVEQGSLRGRTIISKTGLAYFSFKGVPYAKPPLGPLRFKDAVPPESWEGHRDALVEGSICTQLNLEVKDFIGSEDCLYLNVYTPILPMRGFELLPVMVWFHGGGFASGSGTPGLYGPDYLITENVILVTVNYRLGPFGFLYLGEAAPGNAGLKDQVQALRWLQKNIAAFGGDPTKVTIFGESAGGASVHMHMFSPMSKGLFHRAIAQSGAAVNPWAAQTEPAETTRRLARALGCASKDPHDIVHFLRGVDHLALVRAANKEAVPERDRGRLVKFAFVPTPEHPVEGVEMFLPASPMQLMKEGRHHAVPFMTGITSREGLLTLAFKDYRDQEVGAALDAAWEQNVLPELRLPADGPKNAQALEALRRFYMAGQPLSEATRDGYVDMFSDIQFGEGVDLAVKHLAKTPKAPVYLYYFMVDDQLNFLKLAWKLNEHGACHADENGYLFYTNRWDPDLPPNSTAVLARRRMLRLWANFARTGNPTPNDDSLLGAHWKPYTEHEHNYLEIGAELRPKMELNADRVAFWEEFYKKYSS</sequence>
<keyword evidence="4" id="KW-0325">Glycoprotein</keyword>
<keyword evidence="3 5" id="KW-0378">Hydrolase</keyword>
<dbReference type="InterPro" id="IPR029058">
    <property type="entry name" value="AB_hydrolase_fold"/>
</dbReference>
<dbReference type="PROSITE" id="PS00122">
    <property type="entry name" value="CARBOXYLESTERASE_B_1"/>
    <property type="match status" value="1"/>
</dbReference>
<dbReference type="PROSITE" id="PS00941">
    <property type="entry name" value="CARBOXYLESTERASE_B_2"/>
    <property type="match status" value="1"/>
</dbReference>
<organism evidence="7 8">
    <name type="scientific">Gryllus longicercus</name>
    <dbReference type="NCBI Taxonomy" id="2509291"/>
    <lineage>
        <taxon>Eukaryota</taxon>
        <taxon>Metazoa</taxon>
        <taxon>Ecdysozoa</taxon>
        <taxon>Arthropoda</taxon>
        <taxon>Hexapoda</taxon>
        <taxon>Insecta</taxon>
        <taxon>Pterygota</taxon>
        <taxon>Neoptera</taxon>
        <taxon>Polyneoptera</taxon>
        <taxon>Orthoptera</taxon>
        <taxon>Ensifera</taxon>
        <taxon>Gryllidea</taxon>
        <taxon>Grylloidea</taxon>
        <taxon>Gryllidae</taxon>
        <taxon>Gryllinae</taxon>
        <taxon>Gryllus</taxon>
    </lineage>
</organism>
<dbReference type="Gene3D" id="3.40.50.1820">
    <property type="entry name" value="alpha/beta hydrolase"/>
    <property type="match status" value="1"/>
</dbReference>
<comment type="caution">
    <text evidence="7">The sequence shown here is derived from an EMBL/GenBank/DDBJ whole genome shotgun (WGS) entry which is preliminary data.</text>
</comment>
<dbReference type="InterPro" id="IPR050309">
    <property type="entry name" value="Type-B_Carboxylest/Lipase"/>
</dbReference>
<dbReference type="AlphaFoldDB" id="A0AAN9WPY1"/>
<evidence type="ECO:0000259" key="6">
    <source>
        <dbReference type="Pfam" id="PF00135"/>
    </source>
</evidence>
<evidence type="ECO:0000256" key="5">
    <source>
        <dbReference type="RuleBase" id="RU361235"/>
    </source>
</evidence>
<dbReference type="EMBL" id="JAZDUA010000017">
    <property type="protein sequence ID" value="KAK7873003.1"/>
    <property type="molecule type" value="Genomic_DNA"/>
</dbReference>
<proteinExistence type="inferred from homology"/>
<protein>
    <recommendedName>
        <fullName evidence="5">Carboxylic ester hydrolase</fullName>
        <ecNumber evidence="5">3.1.1.-</ecNumber>
    </recommendedName>
</protein>
<dbReference type="InterPro" id="IPR019826">
    <property type="entry name" value="Carboxylesterase_B_AS"/>
</dbReference>
<reference evidence="7 8" key="1">
    <citation type="submission" date="2024-03" db="EMBL/GenBank/DDBJ databases">
        <title>The genome assembly and annotation of the cricket Gryllus longicercus Weissman &amp; Gray.</title>
        <authorList>
            <person name="Szrajer S."/>
            <person name="Gray D."/>
            <person name="Ylla G."/>
        </authorList>
    </citation>
    <scope>NUCLEOTIDE SEQUENCE [LARGE SCALE GENOMIC DNA]</scope>
    <source>
        <strain evidence="7">DAG 2021-001</strain>
        <tissue evidence="7">Whole body minus gut</tissue>
    </source>
</reference>
<feature type="domain" description="Carboxylesterase type B" evidence="6">
    <location>
        <begin position="14"/>
        <end position="538"/>
    </location>
</feature>
<dbReference type="CDD" id="cd00312">
    <property type="entry name" value="Esterase_lipase"/>
    <property type="match status" value="1"/>
</dbReference>
<evidence type="ECO:0000256" key="1">
    <source>
        <dbReference type="ARBA" id="ARBA00005964"/>
    </source>
</evidence>
<evidence type="ECO:0000313" key="8">
    <source>
        <dbReference type="Proteomes" id="UP001378592"/>
    </source>
</evidence>
<gene>
    <name evidence="7" type="ORF">R5R35_000303</name>
</gene>
<dbReference type="Proteomes" id="UP001378592">
    <property type="component" value="Unassembled WGS sequence"/>
</dbReference>
<keyword evidence="8" id="KW-1185">Reference proteome</keyword>
<evidence type="ECO:0000256" key="3">
    <source>
        <dbReference type="ARBA" id="ARBA00022801"/>
    </source>
</evidence>
<dbReference type="GO" id="GO:0052689">
    <property type="term" value="F:carboxylic ester hydrolase activity"/>
    <property type="evidence" value="ECO:0007669"/>
    <property type="project" value="UniProtKB-KW"/>
</dbReference>
<dbReference type="InterPro" id="IPR019819">
    <property type="entry name" value="Carboxylesterase_B_CS"/>
</dbReference>
<evidence type="ECO:0000256" key="4">
    <source>
        <dbReference type="ARBA" id="ARBA00023180"/>
    </source>
</evidence>
<dbReference type="PANTHER" id="PTHR11559">
    <property type="entry name" value="CARBOXYLESTERASE"/>
    <property type="match status" value="1"/>
</dbReference>
<dbReference type="SUPFAM" id="SSF53474">
    <property type="entry name" value="alpha/beta-Hydrolases"/>
    <property type="match status" value="1"/>
</dbReference>
<keyword evidence="2" id="KW-0719">Serine esterase</keyword>
<dbReference type="EC" id="3.1.1.-" evidence="5"/>
<dbReference type="Pfam" id="PF00135">
    <property type="entry name" value="COesterase"/>
    <property type="match status" value="1"/>
</dbReference>
<evidence type="ECO:0000256" key="2">
    <source>
        <dbReference type="ARBA" id="ARBA00022487"/>
    </source>
</evidence>
<dbReference type="InterPro" id="IPR002018">
    <property type="entry name" value="CarbesteraseB"/>
</dbReference>
<accession>A0AAN9WPY1</accession>